<organism evidence="1 2">
    <name type="scientific">Nanobsidianus stetteri</name>
    <dbReference type="NCBI Taxonomy" id="1294122"/>
    <lineage>
        <taxon>Archaea</taxon>
        <taxon>Nanobdellota</taxon>
        <taxon>Candidatus Nanoarchaeia</taxon>
        <taxon>Nanoarchaeales</taxon>
        <taxon>Nanopusillaceae</taxon>
        <taxon>Candidatus Nanobsidianus</taxon>
    </lineage>
</organism>
<dbReference type="AlphaFoldDB" id="R1G3D5"/>
<evidence type="ECO:0000313" key="2">
    <source>
        <dbReference type="Proteomes" id="UP000053279"/>
    </source>
</evidence>
<keyword evidence="2" id="KW-1185">Reference proteome</keyword>
<proteinExistence type="predicted"/>
<comment type="caution">
    <text evidence="1">The sequence shown here is derived from an EMBL/GenBank/DDBJ whole genome shotgun (WGS) entry which is preliminary data.</text>
</comment>
<dbReference type="Proteomes" id="UP000053279">
    <property type="component" value="Unassembled WGS sequence"/>
</dbReference>
<sequence length="372" mass="40313">MNTNAKIKRILKYMLILILFIKIFNVTYSQYACGCFTSTNGCKYCYVLPTVCAETCTVTQTNTIYVTNTVTTTVTSTATSTIFTTVTYTVYNTVTSTTYNTVTKTATVTNTVSTATITSTITNTATSIIYTSTSKAYTTVTNIQTVTSRVSTLTVTYTVTSTSTIASGQTYTITSTVTTTSTIYSTVTNTQYTTSTVTTTSTITNYVTTMTTTTLIYNSIIYLQGILNINSINQTFYRSISFPVQSGNTIFYLNITNSGNATINNITLSFSVIGNSVILSYNNLPITTLNNITISSPLQPNSSLIIPFKMLVISPGLTDVVIKVYVNGQYIGYADYKFDVELGSSSSSLVVSENINYILISLAGILGLLLLI</sequence>
<dbReference type="EMBL" id="APJZ01000002">
    <property type="protein sequence ID" value="EOD42626.1"/>
    <property type="molecule type" value="Genomic_DNA"/>
</dbReference>
<gene>
    <name evidence="1" type="ORF">Nst1_358</name>
</gene>
<accession>R1G3D5</accession>
<name>R1G3D5_NANST</name>
<protein>
    <submittedName>
        <fullName evidence="1">Uncharacterized protein</fullName>
    </submittedName>
</protein>
<evidence type="ECO:0000313" key="1">
    <source>
        <dbReference type="EMBL" id="EOD42626.1"/>
    </source>
</evidence>
<reference evidence="1 2" key="1">
    <citation type="submission" date="2013-02" db="EMBL/GenBank/DDBJ databases">
        <title>Insights into archaeal evolution and symbiosis from the genomes of a Nanoarchaeon and its crenarchaeal host from Yellowstone National Park.</title>
        <authorList>
            <person name="Podar M."/>
            <person name="Makarova K.S."/>
            <person name="Graham D.E."/>
            <person name="Wolf Y.I."/>
            <person name="Koonin E.V."/>
            <person name="Reysenbach A.-L."/>
        </authorList>
    </citation>
    <scope>NUCLEOTIDE SEQUENCE [LARGE SCALE GENOMIC DNA]</scope>
</reference>